<accession>A0AB36PD42</accession>
<organism evidence="1 2">
    <name type="scientific">Shigella flexneri 2a str. 301</name>
    <dbReference type="NCBI Taxonomy" id="198214"/>
    <lineage>
        <taxon>Bacteria</taxon>
        <taxon>Pseudomonadati</taxon>
        <taxon>Pseudomonadota</taxon>
        <taxon>Gammaproteobacteria</taxon>
        <taxon>Enterobacterales</taxon>
        <taxon>Enterobacteriaceae</taxon>
        <taxon>Shigella</taxon>
    </lineage>
</organism>
<gene>
    <name evidence="1" type="ORF">SF301_3844</name>
</gene>
<reference evidence="1 2" key="1">
    <citation type="submission" date="2017-04" db="EMBL/GenBank/DDBJ databases">
        <title>Shigella flexneri 2a str. 301 Sequencing.</title>
        <authorList>
            <person name="Zhu Z."/>
        </authorList>
    </citation>
    <scope>NUCLEOTIDE SEQUENCE [LARGE SCALE GENOMIC DNA]</scope>
    <source>
        <strain evidence="1 2">301</strain>
    </source>
</reference>
<dbReference type="AlphaFoldDB" id="A0AB36PD42"/>
<comment type="caution">
    <text evidence="1">The sequence shown here is derived from an EMBL/GenBank/DDBJ whole genome shotgun (WGS) entry which is preliminary data.</text>
</comment>
<evidence type="ECO:0000313" key="2">
    <source>
        <dbReference type="Proteomes" id="UP000198358"/>
    </source>
</evidence>
<name>A0AB36PD42_SHIFL</name>
<dbReference type="Proteomes" id="UP000198358">
    <property type="component" value="Unassembled WGS sequence"/>
</dbReference>
<evidence type="ECO:0000313" key="1">
    <source>
        <dbReference type="EMBL" id="OXB27413.1"/>
    </source>
</evidence>
<proteinExistence type="predicted"/>
<dbReference type="EMBL" id="NEDR01000002">
    <property type="protein sequence ID" value="OXB27413.1"/>
    <property type="molecule type" value="Genomic_DNA"/>
</dbReference>
<sequence>MSDKHHAANLYGWRERQPVIKAPAYVYLARLKRCGNVSAD</sequence>
<protein>
    <submittedName>
        <fullName evidence="1">Uncharacterized protein</fullName>
    </submittedName>
</protein>